<gene>
    <name evidence="2" type="ORF">Fcan01_20725</name>
</gene>
<dbReference type="STRING" id="158441.A0A226DHP1"/>
<evidence type="ECO:0000313" key="2">
    <source>
        <dbReference type="EMBL" id="OXA44753.1"/>
    </source>
</evidence>
<dbReference type="OrthoDB" id="2423195at2759"/>
<dbReference type="SUPFAM" id="SSF52540">
    <property type="entry name" value="P-loop containing nucleoside triphosphate hydrolases"/>
    <property type="match status" value="1"/>
</dbReference>
<evidence type="ECO:0000259" key="1">
    <source>
        <dbReference type="Pfam" id="PF13086"/>
    </source>
</evidence>
<reference evidence="2 3" key="1">
    <citation type="submission" date="2015-12" db="EMBL/GenBank/DDBJ databases">
        <title>The genome of Folsomia candida.</title>
        <authorList>
            <person name="Faddeeva A."/>
            <person name="Derks M.F."/>
            <person name="Anvar Y."/>
            <person name="Smit S."/>
            <person name="Van Straalen N."/>
            <person name="Roelofs D."/>
        </authorList>
    </citation>
    <scope>NUCLEOTIDE SEQUENCE [LARGE SCALE GENOMIC DNA]</scope>
    <source>
        <strain evidence="2 3">VU population</strain>
        <tissue evidence="2">Whole body</tissue>
    </source>
</reference>
<dbReference type="InterPro" id="IPR045055">
    <property type="entry name" value="DNA2/NAM7-like"/>
</dbReference>
<protein>
    <submittedName>
        <fullName evidence="2">Regulator of nonsense transcripts 1</fullName>
    </submittedName>
</protein>
<evidence type="ECO:0000313" key="3">
    <source>
        <dbReference type="Proteomes" id="UP000198287"/>
    </source>
</evidence>
<dbReference type="Gene3D" id="3.40.50.300">
    <property type="entry name" value="P-loop containing nucleotide triphosphate hydrolases"/>
    <property type="match status" value="2"/>
</dbReference>
<dbReference type="AlphaFoldDB" id="A0A226DHP1"/>
<proteinExistence type="predicted"/>
<dbReference type="Gene3D" id="3.30.420.10">
    <property type="entry name" value="Ribonuclease H-like superfamily/Ribonuclease H"/>
    <property type="match status" value="1"/>
</dbReference>
<comment type="caution">
    <text evidence="2">The sequence shown here is derived from an EMBL/GenBank/DDBJ whole genome shotgun (WGS) entry which is preliminary data.</text>
</comment>
<dbReference type="GO" id="GO:0003676">
    <property type="term" value="F:nucleic acid binding"/>
    <property type="evidence" value="ECO:0007669"/>
    <property type="project" value="InterPro"/>
</dbReference>
<dbReference type="EMBL" id="LNIX01000019">
    <property type="protein sequence ID" value="OXA44753.1"/>
    <property type="molecule type" value="Genomic_DNA"/>
</dbReference>
<name>A0A226DHP1_FOLCA</name>
<dbReference type="GO" id="GO:0004386">
    <property type="term" value="F:helicase activity"/>
    <property type="evidence" value="ECO:0007669"/>
    <property type="project" value="InterPro"/>
</dbReference>
<dbReference type="Pfam" id="PF13086">
    <property type="entry name" value="AAA_11"/>
    <property type="match status" value="1"/>
</dbReference>
<dbReference type="PANTHER" id="PTHR10887">
    <property type="entry name" value="DNA2/NAM7 HELICASE FAMILY"/>
    <property type="match status" value="1"/>
</dbReference>
<sequence>MSQKYIDDRLKFEELLQKSAHLSEKRLGEELRSHILWTDESIIELYPKLNQQNVRYRTENKSDVPSRAIPKFGLKVMVAGGFCARCVTPLHIIPKGKSVNAKHYMEKILPIYFDSMGNKEIFPNERKIVFMQDGAIAHTAKASLSLIKTQVSTVWSKGVWAANGPDLNPLKNQWSILKENVYKEPQPRTREELDAGDERRPDGKFKLAKVAVAKREFINRVGVSHHKLIEVFEPRFWDTINTNFTTVQGNDDDYQTYQEDKVVYVNSTRLNCHFVTKTSDVNYIKTIRPGTHSTPIVFHSTLEQVQSIAQWNDNLVILMCPFDLPPTFESRDKSLRATICTKQGLGVDGAIIPVKDLSSQMGYIPFCCFNQELLNKNFLDGLSSHCWRCRQPFELLGLNLQLVSIAGRCSCSYERAGPGFAYHWPDEDFTRLIGERRVNGIHSELMISHYPVKQFYKDPSEYQNIIGPLLEEEWNHSTKNFSDTNKTRGVIIQTALVETIHEGGKKFIVTAAKISISPKHAWNKDNTSCITKCTLSWKGQEAKAKIHMMKLHTDGKLHVIVTLKTLASCRYLVNNDNVVQVIPTPNKSDYSSMKNAIDNWVSSPLDAYKLLGLLLDPGKCPSACWRFENREKPNNQTGIITSGRLPIKEEGAVFLCAPSNYAADVLALALSATLNDSGIKCRIVRVLSRTKGRHFLDNDASKADQFPVLHEEVRKSPLWMNDDNMEDLDIIKHHIDNKTEFLLTQAQSSALEAHISSVENEVLQKFDVFIATVGCVGDQRFSCMAKNGDITTVMLDEASQLSQPQTIHMLNLNPARVIFADDPMQLSFTITSQAASAAGLGLSFIDMLPGVDEGHHAYDHKGYPCPPPWITLCGNKSPKRNVGFLTNINRINVALSRAQEFLFVVWNKQFFSTNQLQHFKSLTNLLNNCPTFSQLHS</sequence>
<dbReference type="PANTHER" id="PTHR10887:SF495">
    <property type="entry name" value="HELICASE SENATAXIN ISOFORM X1-RELATED"/>
    <property type="match status" value="1"/>
</dbReference>
<dbReference type="InterPro" id="IPR027417">
    <property type="entry name" value="P-loop_NTPase"/>
</dbReference>
<dbReference type="InterPro" id="IPR041677">
    <property type="entry name" value="DNA2/NAM7_AAA_11"/>
</dbReference>
<dbReference type="Proteomes" id="UP000198287">
    <property type="component" value="Unassembled WGS sequence"/>
</dbReference>
<dbReference type="InterPro" id="IPR036397">
    <property type="entry name" value="RNaseH_sf"/>
</dbReference>
<keyword evidence="3" id="KW-1185">Reference proteome</keyword>
<organism evidence="2 3">
    <name type="scientific">Folsomia candida</name>
    <name type="common">Springtail</name>
    <dbReference type="NCBI Taxonomy" id="158441"/>
    <lineage>
        <taxon>Eukaryota</taxon>
        <taxon>Metazoa</taxon>
        <taxon>Ecdysozoa</taxon>
        <taxon>Arthropoda</taxon>
        <taxon>Hexapoda</taxon>
        <taxon>Collembola</taxon>
        <taxon>Entomobryomorpha</taxon>
        <taxon>Isotomoidea</taxon>
        <taxon>Isotomidae</taxon>
        <taxon>Proisotominae</taxon>
        <taxon>Folsomia</taxon>
    </lineage>
</organism>
<accession>A0A226DHP1</accession>
<feature type="domain" description="DNA2/NAM7 helicase helicase" evidence="1">
    <location>
        <begin position="745"/>
        <end position="833"/>
    </location>
</feature>